<dbReference type="Gene3D" id="1.10.8.270">
    <property type="entry name" value="putative rabgap domain of human tbc1 domain family member 14 like domains"/>
    <property type="match status" value="1"/>
</dbReference>
<dbReference type="PANTHER" id="PTHR22957:SF502">
    <property type="entry name" value="SMALL G PROTEIN SIGNALING MODULATOR 2-RELATED"/>
    <property type="match status" value="1"/>
</dbReference>
<keyword evidence="1" id="KW-0343">GTPase activation</keyword>
<evidence type="ECO:0000259" key="3">
    <source>
        <dbReference type="PROSITE" id="PS50086"/>
    </source>
</evidence>
<organism evidence="4 5">
    <name type="scientific">Caulochytrium protostelioides</name>
    <dbReference type="NCBI Taxonomy" id="1555241"/>
    <lineage>
        <taxon>Eukaryota</taxon>
        <taxon>Fungi</taxon>
        <taxon>Fungi incertae sedis</taxon>
        <taxon>Chytridiomycota</taxon>
        <taxon>Chytridiomycota incertae sedis</taxon>
        <taxon>Chytridiomycetes</taxon>
        <taxon>Caulochytriales</taxon>
        <taxon>Caulochytriaceae</taxon>
        <taxon>Caulochytrium</taxon>
    </lineage>
</organism>
<dbReference type="AlphaFoldDB" id="A0A4P9XD26"/>
<dbReference type="STRING" id="1555241.A0A4P9XD26"/>
<sequence length="309" mass="35798">GVRRSLRPIVWKYQLRYWPVGCNLQTRRRIDLAKTQEYMRLKQKWIAWIPFLRVNEDDPAVEASASEDAHADSSQAPTPEQLSKLRDAWTRIEKDITRTDMDLPFYNGQGNADTRPGSAASAPSPIPQCPRTCPRVAKGSNTEKLRDVLLTYVLSVEGDDAAQGYVQGMNDLMSPLLQVFNGDEVATFWCYTEFMRRTHNNFRVDGKGMSLHLEILHDLFHYADPGFMAHLDALQAGHLFFCYRWLLVWFKREFSSRAVQSIWEVLWTDYGTKDLLYFFALAIVTEHRDAIVRHLLNFEEVLKYINDLS</sequence>
<proteinExistence type="predicted"/>
<reference evidence="5" key="1">
    <citation type="journal article" date="2018" name="Nat. Microbiol.">
        <title>Leveraging single-cell genomics to expand the fungal tree of life.</title>
        <authorList>
            <person name="Ahrendt S.R."/>
            <person name="Quandt C.A."/>
            <person name="Ciobanu D."/>
            <person name="Clum A."/>
            <person name="Salamov A."/>
            <person name="Andreopoulos B."/>
            <person name="Cheng J.F."/>
            <person name="Woyke T."/>
            <person name="Pelin A."/>
            <person name="Henrissat B."/>
            <person name="Reynolds N.K."/>
            <person name="Benny G.L."/>
            <person name="Smith M.E."/>
            <person name="James T.Y."/>
            <person name="Grigoriev I.V."/>
        </authorList>
    </citation>
    <scope>NUCLEOTIDE SEQUENCE [LARGE SCALE GENOMIC DNA]</scope>
    <source>
        <strain evidence="5">ATCC 52028</strain>
    </source>
</reference>
<dbReference type="Proteomes" id="UP000274922">
    <property type="component" value="Unassembled WGS sequence"/>
</dbReference>
<keyword evidence="5" id="KW-1185">Reference proteome</keyword>
<evidence type="ECO:0000313" key="4">
    <source>
        <dbReference type="EMBL" id="RKP03376.1"/>
    </source>
</evidence>
<dbReference type="SMART" id="SM00164">
    <property type="entry name" value="TBC"/>
    <property type="match status" value="1"/>
</dbReference>
<dbReference type="InterPro" id="IPR000195">
    <property type="entry name" value="Rab-GAP-TBC_dom"/>
</dbReference>
<dbReference type="PANTHER" id="PTHR22957">
    <property type="entry name" value="TBC1 DOMAIN FAMILY MEMBER GTPASE-ACTIVATING PROTEIN"/>
    <property type="match status" value="1"/>
</dbReference>
<feature type="region of interest" description="Disordered" evidence="2">
    <location>
        <begin position="103"/>
        <end position="137"/>
    </location>
</feature>
<dbReference type="EMBL" id="ML014124">
    <property type="protein sequence ID" value="RKP03376.1"/>
    <property type="molecule type" value="Genomic_DNA"/>
</dbReference>
<name>A0A4P9XD26_9FUNG</name>
<dbReference type="OrthoDB" id="10264062at2759"/>
<dbReference type="Gene3D" id="1.10.472.80">
    <property type="entry name" value="Ypt/Rab-GAP domain of gyp1p, domain 3"/>
    <property type="match status" value="1"/>
</dbReference>
<dbReference type="InterPro" id="IPR035969">
    <property type="entry name" value="Rab-GAP_TBC_sf"/>
</dbReference>
<feature type="non-terminal residue" evidence="4">
    <location>
        <position position="1"/>
    </location>
</feature>
<dbReference type="Pfam" id="PF00566">
    <property type="entry name" value="RabGAP-TBC"/>
    <property type="match status" value="1"/>
</dbReference>
<evidence type="ECO:0000256" key="2">
    <source>
        <dbReference type="SAM" id="MobiDB-lite"/>
    </source>
</evidence>
<feature type="compositionally biased region" description="Low complexity" evidence="2">
    <location>
        <begin position="62"/>
        <end position="76"/>
    </location>
</feature>
<protein>
    <recommendedName>
        <fullName evidence="3">Rab-GAP TBC domain-containing protein</fullName>
    </recommendedName>
</protein>
<evidence type="ECO:0000313" key="5">
    <source>
        <dbReference type="Proteomes" id="UP000274922"/>
    </source>
</evidence>
<evidence type="ECO:0000256" key="1">
    <source>
        <dbReference type="ARBA" id="ARBA00022468"/>
    </source>
</evidence>
<dbReference type="PROSITE" id="PS50086">
    <property type="entry name" value="TBC_RABGAP"/>
    <property type="match status" value="1"/>
</dbReference>
<feature type="region of interest" description="Disordered" evidence="2">
    <location>
        <begin position="62"/>
        <end position="84"/>
    </location>
</feature>
<accession>A0A4P9XD26</accession>
<feature type="domain" description="Rab-GAP TBC" evidence="3">
    <location>
        <begin position="1"/>
        <end position="270"/>
    </location>
</feature>
<dbReference type="GO" id="GO:0005096">
    <property type="term" value="F:GTPase activator activity"/>
    <property type="evidence" value="ECO:0007669"/>
    <property type="project" value="UniProtKB-KW"/>
</dbReference>
<gene>
    <name evidence="4" type="ORF">CXG81DRAFT_6527</name>
</gene>
<feature type="non-terminal residue" evidence="4">
    <location>
        <position position="309"/>
    </location>
</feature>
<dbReference type="SUPFAM" id="SSF47923">
    <property type="entry name" value="Ypt/Rab-GAP domain of gyp1p"/>
    <property type="match status" value="2"/>
</dbReference>